<sequence>MNILPKLLYLFQALPINIPLNKFIAWDKMISRFIWNSKKTRIKFKTLQLPKSKGGMALPNLTEYFYAAQLRPLPCWCRPDYESKWKEMERKIQGYQTQILVGDKHLIVPNSSIYTRNMEDMCTLRWFAYDSKFKPGTYDPVFKEWAQKGMTVSAGGEFLSFQDLKTKYGLENKDFYRYMQLRNDFTKEIRPVETINKVIGVIMDSYKQKGSRPISAFYQALGESRGESTLYIKAKWETELKIQIQEEEWYHMCETQCTSTNSLIWREFCWKNLTRYFITPKIKSRQLAIQQNCWRLCGSMEADHAHIFWNCTKMRTYWQNVNLVVKNVLGYEIPNTCPVMLHIAWS</sequence>
<dbReference type="PANTHER" id="PTHR31635">
    <property type="entry name" value="REVERSE TRANSCRIPTASE DOMAIN-CONTAINING PROTEIN-RELATED"/>
    <property type="match status" value="1"/>
</dbReference>
<proteinExistence type="predicted"/>
<organism evidence="1 2">
    <name type="scientific">Sander lucioperca</name>
    <name type="common">Pike-perch</name>
    <name type="synonym">Perca lucioperca</name>
    <dbReference type="NCBI Taxonomy" id="283035"/>
    <lineage>
        <taxon>Eukaryota</taxon>
        <taxon>Metazoa</taxon>
        <taxon>Chordata</taxon>
        <taxon>Craniata</taxon>
        <taxon>Vertebrata</taxon>
        <taxon>Euteleostomi</taxon>
        <taxon>Actinopterygii</taxon>
        <taxon>Neopterygii</taxon>
        <taxon>Teleostei</taxon>
        <taxon>Neoteleostei</taxon>
        <taxon>Acanthomorphata</taxon>
        <taxon>Eupercaria</taxon>
        <taxon>Perciformes</taxon>
        <taxon>Percoidei</taxon>
        <taxon>Percidae</taxon>
        <taxon>Luciopercinae</taxon>
        <taxon>Sander</taxon>
    </lineage>
</organism>
<evidence type="ECO:0000313" key="2">
    <source>
        <dbReference type="Proteomes" id="UP000694568"/>
    </source>
</evidence>
<dbReference type="PANTHER" id="PTHR31635:SF196">
    <property type="entry name" value="REVERSE TRANSCRIPTASE DOMAIN-CONTAINING PROTEIN-RELATED"/>
    <property type="match status" value="1"/>
</dbReference>
<evidence type="ECO:0000313" key="1">
    <source>
        <dbReference type="Ensembl" id="ENSSLUP00000059747.1"/>
    </source>
</evidence>
<dbReference type="AlphaFoldDB" id="A0A8D0ATN1"/>
<dbReference type="GeneTree" id="ENSGT00980000198573"/>
<reference evidence="1" key="2">
    <citation type="submission" date="2025-09" db="UniProtKB">
        <authorList>
            <consortium name="Ensembl"/>
        </authorList>
    </citation>
    <scope>IDENTIFICATION</scope>
</reference>
<keyword evidence="2" id="KW-1185">Reference proteome</keyword>
<dbReference type="Ensembl" id="ENSSLUT00000061438.1">
    <property type="protein sequence ID" value="ENSSLUP00000059747.1"/>
    <property type="gene ID" value="ENSSLUG00000025508.1"/>
</dbReference>
<accession>A0A8D0ATN1</accession>
<dbReference type="Proteomes" id="UP000694568">
    <property type="component" value="Unplaced"/>
</dbReference>
<reference evidence="1" key="1">
    <citation type="submission" date="2025-08" db="UniProtKB">
        <authorList>
            <consortium name="Ensembl"/>
        </authorList>
    </citation>
    <scope>IDENTIFICATION</scope>
</reference>
<protein>
    <submittedName>
        <fullName evidence="1">Uncharacterized protein</fullName>
    </submittedName>
</protein>
<name>A0A8D0ATN1_SANLU</name>